<feature type="transmembrane region" description="Helical" evidence="7">
    <location>
        <begin position="213"/>
        <end position="230"/>
    </location>
</feature>
<evidence type="ECO:0000256" key="2">
    <source>
        <dbReference type="ARBA" id="ARBA00007430"/>
    </source>
</evidence>
<dbReference type="Proteomes" id="UP000190675">
    <property type="component" value="Chromosome I"/>
</dbReference>
<feature type="transmembrane region" description="Helical" evidence="7">
    <location>
        <begin position="173"/>
        <end position="193"/>
    </location>
</feature>
<keyword evidence="6 7" id="KW-0472">Membrane</keyword>
<keyword evidence="5 7" id="KW-1133">Transmembrane helix</keyword>
<protein>
    <submittedName>
        <fullName evidence="8">Membrane protein involved in the export of O-antigen and teichoic acid</fullName>
    </submittedName>
</protein>
<feature type="transmembrane region" description="Helical" evidence="7">
    <location>
        <begin position="87"/>
        <end position="106"/>
    </location>
</feature>
<evidence type="ECO:0000256" key="1">
    <source>
        <dbReference type="ARBA" id="ARBA00004651"/>
    </source>
</evidence>
<gene>
    <name evidence="8" type="ORF">SAMN05444169_5166</name>
</gene>
<feature type="transmembrane region" description="Helical" evidence="7">
    <location>
        <begin position="325"/>
        <end position="344"/>
    </location>
</feature>
<evidence type="ECO:0000256" key="4">
    <source>
        <dbReference type="ARBA" id="ARBA00022692"/>
    </source>
</evidence>
<evidence type="ECO:0000256" key="6">
    <source>
        <dbReference type="ARBA" id="ARBA00023136"/>
    </source>
</evidence>
<reference evidence="8 9" key="1">
    <citation type="submission" date="2016-11" db="EMBL/GenBank/DDBJ databases">
        <authorList>
            <person name="Jaros S."/>
            <person name="Januszkiewicz K."/>
            <person name="Wedrychowicz H."/>
        </authorList>
    </citation>
    <scope>NUCLEOTIDE SEQUENCE [LARGE SCALE GENOMIC DNA]</scope>
    <source>
        <strain evidence="8 9">GAS242</strain>
    </source>
</reference>
<dbReference type="RefSeq" id="WP_079568362.1">
    <property type="nucleotide sequence ID" value="NZ_LT670818.1"/>
</dbReference>
<feature type="transmembrane region" description="Helical" evidence="7">
    <location>
        <begin position="112"/>
        <end position="136"/>
    </location>
</feature>
<keyword evidence="4 7" id="KW-0812">Transmembrane</keyword>
<feature type="transmembrane region" description="Helical" evidence="7">
    <location>
        <begin position="148"/>
        <end position="167"/>
    </location>
</feature>
<organism evidence="8 9">
    <name type="scientific">Bradyrhizobium erythrophlei</name>
    <dbReference type="NCBI Taxonomy" id="1437360"/>
    <lineage>
        <taxon>Bacteria</taxon>
        <taxon>Pseudomonadati</taxon>
        <taxon>Pseudomonadota</taxon>
        <taxon>Alphaproteobacteria</taxon>
        <taxon>Hyphomicrobiales</taxon>
        <taxon>Nitrobacteraceae</taxon>
        <taxon>Bradyrhizobium</taxon>
    </lineage>
</organism>
<evidence type="ECO:0000256" key="5">
    <source>
        <dbReference type="ARBA" id="ARBA00022989"/>
    </source>
</evidence>
<dbReference type="InterPro" id="IPR050833">
    <property type="entry name" value="Poly_Biosynth_Transport"/>
</dbReference>
<proteinExistence type="inferred from homology"/>
<dbReference type="EMBL" id="LT670818">
    <property type="protein sequence ID" value="SHG99476.1"/>
    <property type="molecule type" value="Genomic_DNA"/>
</dbReference>
<dbReference type="Pfam" id="PF13440">
    <property type="entry name" value="Polysacc_synt_3"/>
    <property type="match status" value="1"/>
</dbReference>
<dbReference type="AlphaFoldDB" id="A0A1M5PCK2"/>
<feature type="transmembrane region" description="Helical" evidence="7">
    <location>
        <begin position="366"/>
        <end position="395"/>
    </location>
</feature>
<dbReference type="OrthoDB" id="7605542at2"/>
<feature type="transmembrane region" description="Helical" evidence="7">
    <location>
        <begin position="416"/>
        <end position="435"/>
    </location>
</feature>
<evidence type="ECO:0000256" key="3">
    <source>
        <dbReference type="ARBA" id="ARBA00022475"/>
    </source>
</evidence>
<feature type="transmembrane region" description="Helical" evidence="7">
    <location>
        <begin position="295"/>
        <end position="318"/>
    </location>
</feature>
<dbReference type="PANTHER" id="PTHR30250:SF10">
    <property type="entry name" value="LIPOPOLYSACCHARIDE BIOSYNTHESIS PROTEIN WZXC"/>
    <property type="match status" value="1"/>
</dbReference>
<dbReference type="GO" id="GO:0005886">
    <property type="term" value="C:plasma membrane"/>
    <property type="evidence" value="ECO:0007669"/>
    <property type="project" value="UniProtKB-SubCell"/>
</dbReference>
<accession>A0A1M5PCK2</accession>
<dbReference type="PANTHER" id="PTHR30250">
    <property type="entry name" value="PST FAMILY PREDICTED COLANIC ACID TRANSPORTER"/>
    <property type="match status" value="1"/>
</dbReference>
<keyword evidence="3" id="KW-1003">Cell membrane</keyword>
<comment type="similarity">
    <text evidence="2">Belongs to the polysaccharide synthase family.</text>
</comment>
<sequence>MTISTRTLVKGTVWTIGAYGVGTVLRTVTNIVLARLLAPDIFGTMLIVYTLRMGIELISDVGINQNIVYNKNADNPEFYNTAWTLQLLRSIALWLLFIAAAVPIASFYNSPILAVVVPITSFSLVLSGLTSLSKSLLQKRMRIAKLNVYDLIMTVIGSGATIIFAYLDPTIWALVFGGLFSSAASMVGSYFLLTNVRHRFYISKHFAREILSYGKWIFASSIVFFLSMYVDRLYLGKFIPVELLGVYGIARSISDLTGNLTMRFGNIVLFPFVSSHAQTPRAKLHDLLAPLRVKFLLLAASGFAVFVATADFAIRIFYDQRYQSASWILPLLVMGSWFSVLAYVNESIVLGLGKPSYGAASNGTKLAFLAVGLPLMVGLFGLLGGVMVVALADLARYFPILIGQRRQKFSFGMQDLLLTMAVVLIVGSLEWLRWISGFGTSFDTLPIDWSHFEFLKWTRHL</sequence>
<evidence type="ECO:0000313" key="8">
    <source>
        <dbReference type="EMBL" id="SHG99476.1"/>
    </source>
</evidence>
<evidence type="ECO:0000313" key="9">
    <source>
        <dbReference type="Proteomes" id="UP000190675"/>
    </source>
</evidence>
<evidence type="ECO:0000256" key="7">
    <source>
        <dbReference type="SAM" id="Phobius"/>
    </source>
</evidence>
<name>A0A1M5PCK2_9BRAD</name>
<comment type="subcellular location">
    <subcellularLocation>
        <location evidence="1">Cell membrane</location>
        <topology evidence="1">Multi-pass membrane protein</topology>
    </subcellularLocation>
</comment>